<dbReference type="SUPFAM" id="SSF54171">
    <property type="entry name" value="DNA-binding domain"/>
    <property type="match status" value="1"/>
</dbReference>
<evidence type="ECO:0000313" key="7">
    <source>
        <dbReference type="Proteomes" id="UP000447434"/>
    </source>
</evidence>
<keyword evidence="7" id="KW-1185">Reference proteome</keyword>
<organism evidence="6 7">
    <name type="scientific">Lupinus albus</name>
    <name type="common">White lupine</name>
    <name type="synonym">Lupinus termis</name>
    <dbReference type="NCBI Taxonomy" id="3870"/>
    <lineage>
        <taxon>Eukaryota</taxon>
        <taxon>Viridiplantae</taxon>
        <taxon>Streptophyta</taxon>
        <taxon>Embryophyta</taxon>
        <taxon>Tracheophyta</taxon>
        <taxon>Spermatophyta</taxon>
        <taxon>Magnoliopsida</taxon>
        <taxon>eudicotyledons</taxon>
        <taxon>Gunneridae</taxon>
        <taxon>Pentapetalae</taxon>
        <taxon>rosids</taxon>
        <taxon>fabids</taxon>
        <taxon>Fabales</taxon>
        <taxon>Fabaceae</taxon>
        <taxon>Papilionoideae</taxon>
        <taxon>50 kb inversion clade</taxon>
        <taxon>genistoids sensu lato</taxon>
        <taxon>core genistoids</taxon>
        <taxon>Genisteae</taxon>
        <taxon>Lupinus</taxon>
    </lineage>
</organism>
<gene>
    <name evidence="6" type="ORF">Lalb_Chr09g0320711</name>
</gene>
<dbReference type="Pfam" id="PF00847">
    <property type="entry name" value="AP2"/>
    <property type="match status" value="1"/>
</dbReference>
<evidence type="ECO:0000256" key="2">
    <source>
        <dbReference type="ARBA" id="ARBA00023015"/>
    </source>
</evidence>
<proteinExistence type="predicted"/>
<dbReference type="InterPro" id="IPR016177">
    <property type="entry name" value="DNA-bd_dom_sf"/>
</dbReference>
<evidence type="ECO:0000256" key="5">
    <source>
        <dbReference type="ARBA" id="ARBA00023242"/>
    </source>
</evidence>
<dbReference type="EMBL" id="WOCE01000009">
    <property type="protein sequence ID" value="KAE9606541.1"/>
    <property type="molecule type" value="Genomic_DNA"/>
</dbReference>
<dbReference type="InterPro" id="IPR001471">
    <property type="entry name" value="AP2/ERF_dom"/>
</dbReference>
<dbReference type="Proteomes" id="UP000447434">
    <property type="component" value="Chromosome 9"/>
</dbReference>
<evidence type="ECO:0000313" key="6">
    <source>
        <dbReference type="EMBL" id="KAE9606541.1"/>
    </source>
</evidence>
<reference evidence="7" key="1">
    <citation type="journal article" date="2020" name="Nat. Commun.">
        <title>Genome sequence of the cluster root forming white lupin.</title>
        <authorList>
            <person name="Hufnagel B."/>
            <person name="Marques A."/>
            <person name="Soriano A."/>
            <person name="Marques L."/>
            <person name="Divol F."/>
            <person name="Doumas P."/>
            <person name="Sallet E."/>
            <person name="Mancinotti D."/>
            <person name="Carrere S."/>
            <person name="Marande W."/>
            <person name="Arribat S."/>
            <person name="Keller J."/>
            <person name="Huneau C."/>
            <person name="Blein T."/>
            <person name="Aime D."/>
            <person name="Laguerre M."/>
            <person name="Taylor J."/>
            <person name="Schubert V."/>
            <person name="Nelson M."/>
            <person name="Geu-Flores F."/>
            <person name="Crespi M."/>
            <person name="Gallardo-Guerrero K."/>
            <person name="Delaux P.-M."/>
            <person name="Salse J."/>
            <person name="Berges H."/>
            <person name="Guyot R."/>
            <person name="Gouzy J."/>
            <person name="Peret B."/>
        </authorList>
    </citation>
    <scope>NUCLEOTIDE SEQUENCE [LARGE SCALE GENOMIC DNA]</scope>
    <source>
        <strain evidence="7">cv. Amiga</strain>
    </source>
</reference>
<dbReference type="InterPro" id="IPR036955">
    <property type="entry name" value="AP2/ERF_dom_sf"/>
</dbReference>
<dbReference type="PROSITE" id="PS51032">
    <property type="entry name" value="AP2_ERF"/>
    <property type="match status" value="1"/>
</dbReference>
<comment type="subcellular location">
    <subcellularLocation>
        <location evidence="1">Nucleus</location>
    </subcellularLocation>
</comment>
<accession>A0A6A5LME7</accession>
<evidence type="ECO:0000256" key="4">
    <source>
        <dbReference type="ARBA" id="ARBA00023163"/>
    </source>
</evidence>
<name>A0A6A5LME7_LUPAL</name>
<dbReference type="OrthoDB" id="777519at2759"/>
<keyword evidence="4" id="KW-0804">Transcription</keyword>
<dbReference type="FunFam" id="3.30.730.10:FF:000001">
    <property type="entry name" value="Ethylene-responsive transcription factor 2"/>
    <property type="match status" value="1"/>
</dbReference>
<dbReference type="PRINTS" id="PR00367">
    <property type="entry name" value="ETHRSPELEMNT"/>
</dbReference>
<dbReference type="GO" id="GO:0003700">
    <property type="term" value="F:DNA-binding transcription factor activity"/>
    <property type="evidence" value="ECO:0007669"/>
    <property type="project" value="InterPro"/>
</dbReference>
<evidence type="ECO:0000256" key="3">
    <source>
        <dbReference type="ARBA" id="ARBA00023125"/>
    </source>
</evidence>
<comment type="caution">
    <text evidence="6">The sequence shown here is derived from an EMBL/GenBank/DDBJ whole genome shotgun (WGS) entry which is preliminary data.</text>
</comment>
<dbReference type="GO" id="GO:0003677">
    <property type="term" value="F:DNA binding"/>
    <property type="evidence" value="ECO:0007669"/>
    <property type="project" value="UniProtKB-KW"/>
</dbReference>
<dbReference type="Gene3D" id="3.30.730.10">
    <property type="entry name" value="AP2/ERF domain"/>
    <property type="match status" value="1"/>
</dbReference>
<dbReference type="CDD" id="cd00018">
    <property type="entry name" value="AP2"/>
    <property type="match status" value="1"/>
</dbReference>
<dbReference type="InterPro" id="IPR050913">
    <property type="entry name" value="AP2/ERF_ERF"/>
</dbReference>
<dbReference type="PANTHER" id="PTHR31194:SF140">
    <property type="entry name" value="ETHYLENE-RESPONSIVE TRANSCRIPTION FACTOR CRF2"/>
    <property type="match status" value="1"/>
</dbReference>
<sequence length="317" mass="36289">MDTYTRHVTHTKLVTQYDFLNNPSYPKLLRITVTDTDATDSSSDEEHECSTRHRPPTKFVNEIIFKPSEKDGVVSRKRSSVKPKSTAVGKPRLPASRQPEKLTSGKKYRGVRQRPWGKWAAEIRDPVRRVRLWLGTYNTAEEAAIVYDNVAIKLRGPHALTNFITPPPEDKNPSTVTHSDISMEESYSQHGLFSPTSVLHRCSSSEEADSVTMNEVFENCCVSENLFETENLNFESQIPNNTVFDIEGSLLTHDILNNNFNIEETIFLNDDCRNDMFLTACEDLQLDLDLKGWHYKDDEFFQDINDDMFESDSLLAK</sequence>
<protein>
    <submittedName>
        <fullName evidence="6">Putative transcription factor AP2-EREBP family</fullName>
    </submittedName>
</protein>
<keyword evidence="5" id="KW-0539">Nucleus</keyword>
<evidence type="ECO:0000256" key="1">
    <source>
        <dbReference type="ARBA" id="ARBA00004123"/>
    </source>
</evidence>
<keyword evidence="2" id="KW-0805">Transcription regulation</keyword>
<dbReference type="AlphaFoldDB" id="A0A6A5LME7"/>
<dbReference type="SMART" id="SM00380">
    <property type="entry name" value="AP2"/>
    <property type="match status" value="1"/>
</dbReference>
<keyword evidence="3" id="KW-0238">DNA-binding</keyword>
<dbReference type="GO" id="GO:0005634">
    <property type="term" value="C:nucleus"/>
    <property type="evidence" value="ECO:0007669"/>
    <property type="project" value="UniProtKB-SubCell"/>
</dbReference>
<dbReference type="PANTHER" id="PTHR31194">
    <property type="entry name" value="SHN SHINE , DNA BINDING / TRANSCRIPTION FACTOR"/>
    <property type="match status" value="1"/>
</dbReference>